<evidence type="ECO:0000259" key="4">
    <source>
        <dbReference type="Pfam" id="PF01420"/>
    </source>
</evidence>
<dbReference type="AlphaFoldDB" id="A0A1R4KKE5"/>
<dbReference type="GO" id="GO:0009035">
    <property type="term" value="F:type I site-specific deoxyribonuclease activity"/>
    <property type="evidence" value="ECO:0007669"/>
    <property type="project" value="UniProtKB-EC"/>
</dbReference>
<evidence type="ECO:0000256" key="1">
    <source>
        <dbReference type="ARBA" id="ARBA00010923"/>
    </source>
</evidence>
<dbReference type="GO" id="GO:0003677">
    <property type="term" value="F:DNA binding"/>
    <property type="evidence" value="ECO:0007669"/>
    <property type="project" value="UniProtKB-KW"/>
</dbReference>
<name>A0A1R4KKE5_9ACTN</name>
<keyword evidence="2" id="KW-0680">Restriction system</keyword>
<dbReference type="Gene3D" id="3.90.220.20">
    <property type="entry name" value="DNA methylase specificity domains"/>
    <property type="match status" value="2"/>
</dbReference>
<dbReference type="STRING" id="1255658.FM114_15335"/>
<dbReference type="Pfam" id="PF01420">
    <property type="entry name" value="Methylase_S"/>
    <property type="match status" value="2"/>
</dbReference>
<dbReference type="PANTHER" id="PTHR30408:SF13">
    <property type="entry name" value="TYPE I RESTRICTION ENZYME HINDI SPECIFICITY SUBUNIT"/>
    <property type="match status" value="1"/>
</dbReference>
<evidence type="ECO:0000313" key="5">
    <source>
        <dbReference type="EMBL" id="SJN44712.1"/>
    </source>
</evidence>
<dbReference type="CDD" id="cd17262">
    <property type="entry name" value="RMtype1_S_Aco12261I-TRD2-CR2"/>
    <property type="match status" value="1"/>
</dbReference>
<reference evidence="5 6" key="1">
    <citation type="submission" date="2017-02" db="EMBL/GenBank/DDBJ databases">
        <authorList>
            <person name="Peterson S.W."/>
        </authorList>
    </citation>
    <scope>NUCLEOTIDE SEQUENCE [LARGE SCALE GENOMIC DNA]</scope>
    <source>
        <strain evidence="5 6">LSP_Lj1</strain>
    </source>
</reference>
<dbReference type="InterPro" id="IPR044946">
    <property type="entry name" value="Restrct_endonuc_typeI_TRD_sf"/>
</dbReference>
<dbReference type="EMBL" id="FUKQ01000059">
    <property type="protein sequence ID" value="SJN44712.1"/>
    <property type="molecule type" value="Genomic_DNA"/>
</dbReference>
<evidence type="ECO:0000256" key="2">
    <source>
        <dbReference type="ARBA" id="ARBA00022747"/>
    </source>
</evidence>
<proteinExistence type="inferred from homology"/>
<accession>A0A1R4KKE5</accession>
<evidence type="ECO:0000313" key="6">
    <source>
        <dbReference type="Proteomes" id="UP000188342"/>
    </source>
</evidence>
<dbReference type="Proteomes" id="UP000188342">
    <property type="component" value="Unassembled WGS sequence"/>
</dbReference>
<gene>
    <name evidence="5" type="ORF">FM114_15335</name>
</gene>
<keyword evidence="6" id="KW-1185">Reference proteome</keyword>
<dbReference type="InterPro" id="IPR052021">
    <property type="entry name" value="Type-I_RS_S_subunit"/>
</dbReference>
<dbReference type="GO" id="GO:0009307">
    <property type="term" value="P:DNA restriction-modification system"/>
    <property type="evidence" value="ECO:0007669"/>
    <property type="project" value="UniProtKB-KW"/>
</dbReference>
<keyword evidence="5" id="KW-0378">Hydrolase</keyword>
<protein>
    <submittedName>
        <fullName evidence="5">Type I restriction-modification system, specificity subunit S</fullName>
        <ecNumber evidence="5">3.1.21.3</ecNumber>
    </submittedName>
</protein>
<feature type="domain" description="Type I restriction modification DNA specificity" evidence="4">
    <location>
        <begin position="2"/>
        <end position="77"/>
    </location>
</feature>
<feature type="domain" description="Type I restriction modification DNA specificity" evidence="4">
    <location>
        <begin position="102"/>
        <end position="232"/>
    </location>
</feature>
<comment type="similarity">
    <text evidence="1">Belongs to the type-I restriction system S methylase family.</text>
</comment>
<organism evidence="5 6">
    <name type="scientific">Luteococcus japonicus LSP_Lj1</name>
    <dbReference type="NCBI Taxonomy" id="1255658"/>
    <lineage>
        <taxon>Bacteria</taxon>
        <taxon>Bacillati</taxon>
        <taxon>Actinomycetota</taxon>
        <taxon>Actinomycetes</taxon>
        <taxon>Propionibacteriales</taxon>
        <taxon>Propionibacteriaceae</taxon>
        <taxon>Luteococcus</taxon>
    </lineage>
</organism>
<keyword evidence="3" id="KW-0238">DNA-binding</keyword>
<evidence type="ECO:0000256" key="3">
    <source>
        <dbReference type="ARBA" id="ARBA00023125"/>
    </source>
</evidence>
<dbReference type="PANTHER" id="PTHR30408">
    <property type="entry name" value="TYPE-1 RESTRICTION ENZYME ECOKI SPECIFICITY PROTEIN"/>
    <property type="match status" value="1"/>
</dbReference>
<dbReference type="EC" id="3.1.21.3" evidence="5"/>
<dbReference type="SUPFAM" id="SSF116734">
    <property type="entry name" value="DNA methylase specificity domain"/>
    <property type="match status" value="2"/>
</dbReference>
<sequence>MALRPRKDIVDPRYLYYLLSTPQTRDSISDLHVGTLIPHFKKHDFAQLKLRLHKDRAAQQAIAEVLGALDDKIAANRALVATTLDLGSAICERAAQTGRSAQVADVAEFHNRKRIPLSARERSERLGSVPYWGANGQLGWVDEAIFDDNYVLIGEDGSVVTEQGTPVIHNLWGPAWVNNHAHVLSGKGISTDLLYFVLRRAHVADAVTGAVQPKLSMGKLKAVQIRLPDDSALPKVDARATSLLQQTRALEAESATLASLRDTLLPALMDGTIRVKDAIATAEEVL</sequence>
<dbReference type="InterPro" id="IPR000055">
    <property type="entry name" value="Restrct_endonuc_typeI_TRD"/>
</dbReference>